<keyword evidence="5" id="KW-1185">Reference proteome</keyword>
<evidence type="ECO:0000256" key="2">
    <source>
        <dbReference type="ARBA" id="ARBA00022691"/>
    </source>
</evidence>
<keyword evidence="2" id="KW-0949">S-adenosyl-L-methionine</keyword>
<dbReference type="PANTHER" id="PTHR47739:SF1">
    <property type="entry name" value="TRNA1(VAL) (ADENINE(37)-N6)-METHYLTRANSFERASE"/>
    <property type="match status" value="1"/>
</dbReference>
<dbReference type="PROSITE" id="PS00092">
    <property type="entry name" value="N6_MTASE"/>
    <property type="match status" value="1"/>
</dbReference>
<dbReference type="STRING" id="1114924.SAMN05216258_102312"/>
<proteinExistence type="predicted"/>
<accession>A0A1I3D0B3</accession>
<protein>
    <submittedName>
        <fullName evidence="4">tRNA1(Val) A37 N6-methylase TrmN6</fullName>
    </submittedName>
</protein>
<feature type="domain" description="Methyltransferase small" evidence="3">
    <location>
        <begin position="48"/>
        <end position="179"/>
    </location>
</feature>
<dbReference type="InterPro" id="IPR002052">
    <property type="entry name" value="DNA_methylase_N6_adenine_CS"/>
</dbReference>
<evidence type="ECO:0000256" key="1">
    <source>
        <dbReference type="ARBA" id="ARBA00022603"/>
    </source>
</evidence>
<dbReference type="GO" id="GO:0003676">
    <property type="term" value="F:nucleic acid binding"/>
    <property type="evidence" value="ECO:0007669"/>
    <property type="project" value="InterPro"/>
</dbReference>
<dbReference type="SUPFAM" id="SSF53335">
    <property type="entry name" value="S-adenosyl-L-methionine-dependent methyltransferases"/>
    <property type="match status" value="1"/>
</dbReference>
<keyword evidence="1 4" id="KW-0808">Transferase</keyword>
<dbReference type="InterPro" id="IPR050210">
    <property type="entry name" value="tRNA_Adenine-N(6)_MTase"/>
</dbReference>
<reference evidence="4 5" key="1">
    <citation type="submission" date="2016-10" db="EMBL/GenBank/DDBJ databases">
        <authorList>
            <person name="de Groot N.N."/>
        </authorList>
    </citation>
    <scope>NUCLEOTIDE SEQUENCE [LARGE SCALE GENOMIC DNA]</scope>
    <source>
        <strain evidence="4 5">CGMCC 1.11030</strain>
    </source>
</reference>
<evidence type="ECO:0000259" key="3">
    <source>
        <dbReference type="Pfam" id="PF05175"/>
    </source>
</evidence>
<dbReference type="Proteomes" id="UP000199377">
    <property type="component" value="Unassembled WGS sequence"/>
</dbReference>
<dbReference type="EMBL" id="FOQH01000002">
    <property type="protein sequence ID" value="SFH80157.1"/>
    <property type="molecule type" value="Genomic_DNA"/>
</dbReference>
<gene>
    <name evidence="4" type="ORF">SAMN05216258_102312</name>
</gene>
<name>A0A1I3D0B3_9RHOB</name>
<sequence>MSGREEADGAVRGGPFAEAELTCDALLDGRVMLRQPRRGYRAATDPVLLAAACPAQAGERVLDLGCGAGAAALCLAARVPGLELHGLEIQPPYAALARRNAAAAGVALTVHEGDMAHPPADLRAMSFDHVLTNPPWFPPGAPAPEDAGRSRAHVEVAPVTEWIAAALRRLRPGGRIAAIHRAEALGRILVALDGRAGDVRILPLAAREGRQARRVIVVARKGARGPLALLAPLVLHEGARHEADREDFSDAARAVLRDAAPLGLGPPV</sequence>
<organism evidence="4 5">
    <name type="scientific">Albimonas pacifica</name>
    <dbReference type="NCBI Taxonomy" id="1114924"/>
    <lineage>
        <taxon>Bacteria</taxon>
        <taxon>Pseudomonadati</taxon>
        <taxon>Pseudomonadota</taxon>
        <taxon>Alphaproteobacteria</taxon>
        <taxon>Rhodobacterales</taxon>
        <taxon>Paracoccaceae</taxon>
        <taxon>Albimonas</taxon>
    </lineage>
</organism>
<dbReference type="GO" id="GO:0008170">
    <property type="term" value="F:N-methyltransferase activity"/>
    <property type="evidence" value="ECO:0007669"/>
    <property type="project" value="UniProtKB-ARBA"/>
</dbReference>
<dbReference type="Pfam" id="PF05175">
    <property type="entry name" value="MTS"/>
    <property type="match status" value="1"/>
</dbReference>
<evidence type="ECO:0000313" key="5">
    <source>
        <dbReference type="Proteomes" id="UP000199377"/>
    </source>
</evidence>
<dbReference type="AlphaFoldDB" id="A0A1I3D0B3"/>
<dbReference type="GO" id="GO:0032259">
    <property type="term" value="P:methylation"/>
    <property type="evidence" value="ECO:0007669"/>
    <property type="project" value="UniProtKB-KW"/>
</dbReference>
<dbReference type="InterPro" id="IPR029063">
    <property type="entry name" value="SAM-dependent_MTases_sf"/>
</dbReference>
<dbReference type="GO" id="GO:0008757">
    <property type="term" value="F:S-adenosylmethionine-dependent methyltransferase activity"/>
    <property type="evidence" value="ECO:0007669"/>
    <property type="project" value="UniProtKB-ARBA"/>
</dbReference>
<evidence type="ECO:0000313" key="4">
    <source>
        <dbReference type="EMBL" id="SFH80157.1"/>
    </source>
</evidence>
<dbReference type="PANTHER" id="PTHR47739">
    <property type="entry name" value="TRNA1(VAL) (ADENINE(37)-N6)-METHYLTRANSFERASE"/>
    <property type="match status" value="1"/>
</dbReference>
<dbReference type="Gene3D" id="3.40.50.150">
    <property type="entry name" value="Vaccinia Virus protein VP39"/>
    <property type="match status" value="1"/>
</dbReference>
<keyword evidence="1 4" id="KW-0489">Methyltransferase</keyword>
<dbReference type="InterPro" id="IPR007848">
    <property type="entry name" value="Small_mtfrase_dom"/>
</dbReference>